<name>A0A9N9G3V4_9GLOM</name>
<comment type="caution">
    <text evidence="2">The sequence shown here is derived from an EMBL/GenBank/DDBJ whole genome shotgun (WGS) entry which is preliminary data.</text>
</comment>
<dbReference type="Proteomes" id="UP000789405">
    <property type="component" value="Unassembled WGS sequence"/>
</dbReference>
<evidence type="ECO:0000313" key="3">
    <source>
        <dbReference type="Proteomes" id="UP000789405"/>
    </source>
</evidence>
<feature type="region of interest" description="Disordered" evidence="1">
    <location>
        <begin position="1"/>
        <end position="41"/>
    </location>
</feature>
<dbReference type="AlphaFoldDB" id="A0A9N9G3V4"/>
<dbReference type="OrthoDB" id="2440404at2759"/>
<dbReference type="EMBL" id="CAJVPY010002905">
    <property type="protein sequence ID" value="CAG8575372.1"/>
    <property type="molecule type" value="Genomic_DNA"/>
</dbReference>
<protein>
    <submittedName>
        <fullName evidence="2">11413_t:CDS:1</fullName>
    </submittedName>
</protein>
<keyword evidence="3" id="KW-1185">Reference proteome</keyword>
<organism evidence="2 3">
    <name type="scientific">Dentiscutata erythropus</name>
    <dbReference type="NCBI Taxonomy" id="1348616"/>
    <lineage>
        <taxon>Eukaryota</taxon>
        <taxon>Fungi</taxon>
        <taxon>Fungi incertae sedis</taxon>
        <taxon>Mucoromycota</taxon>
        <taxon>Glomeromycotina</taxon>
        <taxon>Glomeromycetes</taxon>
        <taxon>Diversisporales</taxon>
        <taxon>Gigasporaceae</taxon>
        <taxon>Dentiscutata</taxon>
    </lineage>
</organism>
<evidence type="ECO:0000256" key="1">
    <source>
        <dbReference type="SAM" id="MobiDB-lite"/>
    </source>
</evidence>
<sequence>MESQKSTNQTNIININDNNIDDSTQSSSYEPIESLSRSSLSESFTNTLENLSVGTEDVPNNESKMMKLLLETTKQILTQNISIIEKQNTLDTTITQLANDIKTLQSSHKDFKSNIKDNNQEW</sequence>
<gene>
    <name evidence="2" type="ORF">DERYTH_LOCUS6415</name>
</gene>
<reference evidence="2" key="1">
    <citation type="submission" date="2021-06" db="EMBL/GenBank/DDBJ databases">
        <authorList>
            <person name="Kallberg Y."/>
            <person name="Tangrot J."/>
            <person name="Rosling A."/>
        </authorList>
    </citation>
    <scope>NUCLEOTIDE SEQUENCE</scope>
    <source>
        <strain evidence="2">MA453B</strain>
    </source>
</reference>
<evidence type="ECO:0000313" key="2">
    <source>
        <dbReference type="EMBL" id="CAG8575372.1"/>
    </source>
</evidence>
<accession>A0A9N9G3V4</accession>
<proteinExistence type="predicted"/>